<dbReference type="Proteomes" id="UP000199060">
    <property type="component" value="Unassembled WGS sequence"/>
</dbReference>
<sequence length="62" mass="6702">MSFVILIGLISILPSFAQESIPEFGCVPFMTTCGEAAIACGFSEAERVQDAAHWENFFCGNP</sequence>
<feature type="signal peptide" evidence="1">
    <location>
        <begin position="1"/>
        <end position="17"/>
    </location>
</feature>
<proteinExistence type="predicted"/>
<protein>
    <submittedName>
        <fullName evidence="2">Uncharacterized protein</fullName>
    </submittedName>
</protein>
<dbReference type="RefSeq" id="WP_169712807.1">
    <property type="nucleotide sequence ID" value="NZ_FNAC01000023.1"/>
</dbReference>
<reference evidence="3" key="1">
    <citation type="submission" date="2016-10" db="EMBL/GenBank/DDBJ databases">
        <authorList>
            <person name="Varghese N."/>
            <person name="Submissions S."/>
        </authorList>
    </citation>
    <scope>NUCLEOTIDE SEQUENCE [LARGE SCALE GENOMIC DNA]</scope>
    <source>
        <strain evidence="3">DSM 23095</strain>
    </source>
</reference>
<feature type="chain" id="PRO_5011602884" evidence="1">
    <location>
        <begin position="18"/>
        <end position="62"/>
    </location>
</feature>
<organism evidence="2 3">
    <name type="scientific">Algoriphagus faecimaris</name>
    <dbReference type="NCBI Taxonomy" id="686796"/>
    <lineage>
        <taxon>Bacteria</taxon>
        <taxon>Pseudomonadati</taxon>
        <taxon>Bacteroidota</taxon>
        <taxon>Cytophagia</taxon>
        <taxon>Cytophagales</taxon>
        <taxon>Cyclobacteriaceae</taxon>
        <taxon>Algoriphagus</taxon>
    </lineage>
</organism>
<name>A0A1G6TM28_9BACT</name>
<dbReference type="STRING" id="686796.SAMN04488104_102314"/>
<keyword evidence="1" id="KW-0732">Signal</keyword>
<evidence type="ECO:0000256" key="1">
    <source>
        <dbReference type="SAM" id="SignalP"/>
    </source>
</evidence>
<dbReference type="AlphaFoldDB" id="A0A1G6TM28"/>
<dbReference type="EMBL" id="FNAC01000023">
    <property type="protein sequence ID" value="SDD30111.1"/>
    <property type="molecule type" value="Genomic_DNA"/>
</dbReference>
<accession>A0A1G6TM28</accession>
<gene>
    <name evidence="2" type="ORF">SAMN04488104_102314</name>
</gene>
<evidence type="ECO:0000313" key="3">
    <source>
        <dbReference type="Proteomes" id="UP000199060"/>
    </source>
</evidence>
<keyword evidence="3" id="KW-1185">Reference proteome</keyword>
<evidence type="ECO:0000313" key="2">
    <source>
        <dbReference type="EMBL" id="SDD30111.1"/>
    </source>
</evidence>